<dbReference type="AlphaFoldDB" id="A0A834JJ69"/>
<evidence type="ECO:0000256" key="9">
    <source>
        <dbReference type="ARBA" id="ARBA00024190"/>
    </source>
</evidence>
<dbReference type="Proteomes" id="UP000614350">
    <property type="component" value="Unassembled WGS sequence"/>
</dbReference>
<comment type="subcellular location">
    <subcellularLocation>
        <location evidence="1">Cytoplasm</location>
        <location evidence="1">Cytoskeleton</location>
        <location evidence="1">Flagellum axoneme</location>
    </subcellularLocation>
    <subcellularLocation>
        <location evidence="9">Dynein axonemal particle</location>
    </subcellularLocation>
</comment>
<keyword evidence="6" id="KW-0969">Cilium</keyword>
<keyword evidence="2" id="KW-0963">Cytoplasm</keyword>
<dbReference type="GO" id="GO:0003341">
    <property type="term" value="P:cilium movement"/>
    <property type="evidence" value="ECO:0007669"/>
    <property type="project" value="TreeGrafter"/>
</dbReference>
<dbReference type="GO" id="GO:0005858">
    <property type="term" value="C:axonemal dynein complex"/>
    <property type="evidence" value="ECO:0007669"/>
    <property type="project" value="TreeGrafter"/>
</dbReference>
<evidence type="ECO:0000256" key="7">
    <source>
        <dbReference type="ARBA" id="ARBA00023212"/>
    </source>
</evidence>
<evidence type="ECO:0000256" key="3">
    <source>
        <dbReference type="ARBA" id="ARBA00022574"/>
    </source>
</evidence>
<keyword evidence="5" id="KW-0282">Flagellum</keyword>
<feature type="compositionally biased region" description="Low complexity" evidence="12">
    <location>
        <begin position="9"/>
        <end position="20"/>
    </location>
</feature>
<dbReference type="PANTHER" id="PTHR12442">
    <property type="entry name" value="DYNEIN INTERMEDIATE CHAIN"/>
    <property type="match status" value="1"/>
</dbReference>
<dbReference type="InterPro" id="IPR050687">
    <property type="entry name" value="Dynein_IC"/>
</dbReference>
<evidence type="ECO:0000256" key="1">
    <source>
        <dbReference type="ARBA" id="ARBA00004611"/>
    </source>
</evidence>
<sequence length="746" mass="85206">MKASDTDNSQRYSSRPHSVSSSKLKLQIASRSRKYAKVIASPLLQQRMALRIYEDGIDVTPKSLIHPTFNQIDDRHMTALEQIALLQSESNSQSTFLSSSHTGIKSSSSLISRTTHIIDDMQIESFLSTEVETTGIMDDVEEKAPPQFYVSSYDPEVFYTWPETITIILKETDTIIFFEMLPLTSDLRTPEGQAVQESNERYKEIVAGPGIARKLADAETQTIEVITKSRGTYLGGTARQNEGMFVNNWVIYDTYKEPELMVEKNGLLVVRTRDSFLRMLEKQEMEDKLPQEKMELQVKSSSEQLTHIAYNTRFLKAARTMEGILSNNVYLAAQKRFTGIVQRDPCSLDLEFTYDLDLLWTYTCNISKDRPVSSFCLNYSNRNIIAVSYCSKPTDDKKDGLLLLWCAKNPKEPGKIYTFDSQISSIDWSRDRPNLLAIGFYDGSIKVIDVSSTSLNVIRQSKRDTSAFSYEPHWQVQWWKSDEHFDFQELIYTSNQNGCVYRYPLDEDFIMTEMMKISKIEDKILGVNRSDQCVAYDILMSHSSGALVLCQHPTLSPIYFVGSDEGAIYRCSKNYLYHHIDSFLAHDGPVYRMEFSRFCPKLFLTCGADWCTRIWIEELTEPLITLSTTFACVPYATWCPTYSTIIASIVNNEICIWNIKRRTYAPASVTRSPNEARLVKVAFTDNGKQMVTADVQGAVYIYNLEGIPFSPYNQEEILIESVKKALLTKPDLLKKLRKTGPPFSDE</sequence>
<evidence type="ECO:0000313" key="13">
    <source>
        <dbReference type="EMBL" id="KAF7388034.1"/>
    </source>
</evidence>
<feature type="region of interest" description="Disordered" evidence="12">
    <location>
        <begin position="1"/>
        <end position="20"/>
    </location>
</feature>
<evidence type="ECO:0000256" key="11">
    <source>
        <dbReference type="ARBA" id="ARBA00041557"/>
    </source>
</evidence>
<evidence type="ECO:0000256" key="2">
    <source>
        <dbReference type="ARBA" id="ARBA00022490"/>
    </source>
</evidence>
<name>A0A834JJ69_VESVU</name>
<dbReference type="PANTHER" id="PTHR12442:SF12">
    <property type="entry name" value="DYNEIN AXONEMAL INTERMEDIATE CHAIN 4"/>
    <property type="match status" value="1"/>
</dbReference>
<dbReference type="SUPFAM" id="SSF50978">
    <property type="entry name" value="WD40 repeat-like"/>
    <property type="match status" value="1"/>
</dbReference>
<evidence type="ECO:0000256" key="5">
    <source>
        <dbReference type="ARBA" id="ARBA00022846"/>
    </source>
</evidence>
<gene>
    <name evidence="13" type="ORF">HZH66_010801</name>
</gene>
<dbReference type="Gene3D" id="2.130.10.10">
    <property type="entry name" value="YVTN repeat-like/Quinoprotein amine dehydrogenase"/>
    <property type="match status" value="2"/>
</dbReference>
<dbReference type="GO" id="GO:0045504">
    <property type="term" value="F:dynein heavy chain binding"/>
    <property type="evidence" value="ECO:0007669"/>
    <property type="project" value="TreeGrafter"/>
</dbReference>
<dbReference type="InterPro" id="IPR015943">
    <property type="entry name" value="WD40/YVTN_repeat-like_dom_sf"/>
</dbReference>
<keyword evidence="8" id="KW-0966">Cell projection</keyword>
<comment type="caution">
    <text evidence="13">The sequence shown here is derived from an EMBL/GenBank/DDBJ whole genome shotgun (WGS) entry which is preliminary data.</text>
</comment>
<evidence type="ECO:0000256" key="10">
    <source>
        <dbReference type="ARBA" id="ARBA00040002"/>
    </source>
</evidence>
<evidence type="ECO:0000256" key="4">
    <source>
        <dbReference type="ARBA" id="ARBA00022737"/>
    </source>
</evidence>
<evidence type="ECO:0000256" key="8">
    <source>
        <dbReference type="ARBA" id="ARBA00023273"/>
    </source>
</evidence>
<keyword evidence="4" id="KW-0677">Repeat</keyword>
<keyword evidence="7" id="KW-0206">Cytoskeleton</keyword>
<keyword evidence="3" id="KW-0853">WD repeat</keyword>
<dbReference type="EMBL" id="JACSEA010000012">
    <property type="protein sequence ID" value="KAF7388034.1"/>
    <property type="molecule type" value="Genomic_DNA"/>
</dbReference>
<reference evidence="13" key="1">
    <citation type="journal article" date="2020" name="G3 (Bethesda)">
        <title>High-Quality Assemblies for Three Invasive Social Wasps from the &lt;i&gt;Vespula&lt;/i&gt; Genus.</title>
        <authorList>
            <person name="Harrop T.W.R."/>
            <person name="Guhlin J."/>
            <person name="McLaughlin G.M."/>
            <person name="Permina E."/>
            <person name="Stockwell P."/>
            <person name="Gilligan J."/>
            <person name="Le Lec M.F."/>
            <person name="Gruber M.A.M."/>
            <person name="Quinn O."/>
            <person name="Lovegrove M."/>
            <person name="Duncan E.J."/>
            <person name="Remnant E.J."/>
            <person name="Van Eeckhoven J."/>
            <person name="Graham B."/>
            <person name="Knapp R.A."/>
            <person name="Langford K.W."/>
            <person name="Kronenberg Z."/>
            <person name="Press M.O."/>
            <person name="Eacker S.M."/>
            <person name="Wilson-Rankin E.E."/>
            <person name="Purcell J."/>
            <person name="Lester P.J."/>
            <person name="Dearden P.K."/>
        </authorList>
    </citation>
    <scope>NUCLEOTIDE SEQUENCE</scope>
    <source>
        <strain evidence="13">Marl-1</strain>
    </source>
</reference>
<proteinExistence type="predicted"/>
<accession>A0A834JJ69</accession>
<evidence type="ECO:0000313" key="14">
    <source>
        <dbReference type="Proteomes" id="UP000614350"/>
    </source>
</evidence>
<protein>
    <recommendedName>
        <fullName evidence="10">Dynein axonemal intermediate chain 4</fullName>
    </recommendedName>
    <alternativeName>
        <fullName evidence="11">WD repeat-containing protein 78</fullName>
    </alternativeName>
</protein>
<dbReference type="GO" id="GO:0045503">
    <property type="term" value="F:dynein light chain binding"/>
    <property type="evidence" value="ECO:0007669"/>
    <property type="project" value="TreeGrafter"/>
</dbReference>
<organism evidence="13 14">
    <name type="scientific">Vespula vulgaris</name>
    <name type="common">Yellow jacket</name>
    <name type="synonym">Wasp</name>
    <dbReference type="NCBI Taxonomy" id="7454"/>
    <lineage>
        <taxon>Eukaryota</taxon>
        <taxon>Metazoa</taxon>
        <taxon>Ecdysozoa</taxon>
        <taxon>Arthropoda</taxon>
        <taxon>Hexapoda</taxon>
        <taxon>Insecta</taxon>
        <taxon>Pterygota</taxon>
        <taxon>Neoptera</taxon>
        <taxon>Endopterygota</taxon>
        <taxon>Hymenoptera</taxon>
        <taxon>Apocrita</taxon>
        <taxon>Aculeata</taxon>
        <taxon>Vespoidea</taxon>
        <taxon>Vespidae</taxon>
        <taxon>Vespinae</taxon>
        <taxon>Vespula</taxon>
    </lineage>
</organism>
<keyword evidence="14" id="KW-1185">Reference proteome</keyword>
<dbReference type="GO" id="GO:0120293">
    <property type="term" value="C:dynein axonemal particle"/>
    <property type="evidence" value="ECO:0007669"/>
    <property type="project" value="UniProtKB-SubCell"/>
</dbReference>
<dbReference type="SMART" id="SM00320">
    <property type="entry name" value="WD40"/>
    <property type="match status" value="4"/>
</dbReference>
<evidence type="ECO:0000256" key="6">
    <source>
        <dbReference type="ARBA" id="ARBA00023069"/>
    </source>
</evidence>
<evidence type="ECO:0000256" key="12">
    <source>
        <dbReference type="SAM" id="MobiDB-lite"/>
    </source>
</evidence>
<dbReference type="Pfam" id="PF00400">
    <property type="entry name" value="WD40"/>
    <property type="match status" value="1"/>
</dbReference>
<dbReference type="InterPro" id="IPR001680">
    <property type="entry name" value="WD40_rpt"/>
</dbReference>
<dbReference type="InterPro" id="IPR036322">
    <property type="entry name" value="WD40_repeat_dom_sf"/>
</dbReference>